<name>A0A9P6MQ29_9FUNG</name>
<feature type="compositionally biased region" description="Pro residues" evidence="1">
    <location>
        <begin position="118"/>
        <end position="128"/>
    </location>
</feature>
<dbReference type="AlphaFoldDB" id="A0A9P6MQ29"/>
<evidence type="ECO:0000256" key="1">
    <source>
        <dbReference type="SAM" id="MobiDB-lite"/>
    </source>
</evidence>
<gene>
    <name evidence="2" type="ORF">BGZ80_001987</name>
</gene>
<organism evidence="2 3">
    <name type="scientific">Entomortierella chlamydospora</name>
    <dbReference type="NCBI Taxonomy" id="101097"/>
    <lineage>
        <taxon>Eukaryota</taxon>
        <taxon>Fungi</taxon>
        <taxon>Fungi incertae sedis</taxon>
        <taxon>Mucoromycota</taxon>
        <taxon>Mortierellomycotina</taxon>
        <taxon>Mortierellomycetes</taxon>
        <taxon>Mortierellales</taxon>
        <taxon>Mortierellaceae</taxon>
        <taxon>Entomortierella</taxon>
    </lineage>
</organism>
<feature type="region of interest" description="Disordered" evidence="1">
    <location>
        <begin position="204"/>
        <end position="301"/>
    </location>
</feature>
<accession>A0A9P6MQ29</accession>
<feature type="compositionally biased region" description="Low complexity" evidence="1">
    <location>
        <begin position="652"/>
        <end position="665"/>
    </location>
</feature>
<feature type="compositionally biased region" description="Basic and acidic residues" evidence="1">
    <location>
        <begin position="398"/>
        <end position="416"/>
    </location>
</feature>
<feature type="compositionally biased region" description="Basic and acidic residues" evidence="1">
    <location>
        <begin position="25"/>
        <end position="45"/>
    </location>
</feature>
<feature type="compositionally biased region" description="Low complexity" evidence="1">
    <location>
        <begin position="609"/>
        <end position="622"/>
    </location>
</feature>
<feature type="compositionally biased region" description="Polar residues" evidence="1">
    <location>
        <begin position="544"/>
        <end position="566"/>
    </location>
</feature>
<feature type="compositionally biased region" description="Polar residues" evidence="1">
    <location>
        <begin position="423"/>
        <end position="442"/>
    </location>
</feature>
<feature type="compositionally biased region" description="Polar residues" evidence="1">
    <location>
        <begin position="281"/>
        <end position="294"/>
    </location>
</feature>
<feature type="compositionally biased region" description="Polar residues" evidence="1">
    <location>
        <begin position="63"/>
        <end position="93"/>
    </location>
</feature>
<evidence type="ECO:0000313" key="2">
    <source>
        <dbReference type="EMBL" id="KAG0009856.1"/>
    </source>
</evidence>
<comment type="caution">
    <text evidence="2">The sequence shown here is derived from an EMBL/GenBank/DDBJ whole genome shotgun (WGS) entry which is preliminary data.</text>
</comment>
<dbReference type="EMBL" id="JAAAID010001477">
    <property type="protein sequence ID" value="KAG0009856.1"/>
    <property type="molecule type" value="Genomic_DNA"/>
</dbReference>
<feature type="compositionally biased region" description="Polar residues" evidence="1">
    <location>
        <begin position="575"/>
        <end position="598"/>
    </location>
</feature>
<feature type="compositionally biased region" description="Polar residues" evidence="1">
    <location>
        <begin position="252"/>
        <end position="268"/>
    </location>
</feature>
<feature type="region of interest" description="Disordered" evidence="1">
    <location>
        <begin position="544"/>
        <end position="680"/>
    </location>
</feature>
<reference evidence="2" key="1">
    <citation type="journal article" date="2020" name="Fungal Divers.">
        <title>Resolving the Mortierellaceae phylogeny through synthesis of multi-gene phylogenetics and phylogenomics.</title>
        <authorList>
            <person name="Vandepol N."/>
            <person name="Liber J."/>
            <person name="Desiro A."/>
            <person name="Na H."/>
            <person name="Kennedy M."/>
            <person name="Barry K."/>
            <person name="Grigoriev I.V."/>
            <person name="Miller A.N."/>
            <person name="O'Donnell K."/>
            <person name="Stajich J.E."/>
            <person name="Bonito G."/>
        </authorList>
    </citation>
    <scope>NUCLEOTIDE SEQUENCE</scope>
    <source>
        <strain evidence="2">NRRL 2769</strain>
    </source>
</reference>
<feature type="compositionally biased region" description="Polar residues" evidence="1">
    <location>
        <begin position="385"/>
        <end position="397"/>
    </location>
</feature>
<feature type="compositionally biased region" description="Gly residues" evidence="1">
    <location>
        <begin position="887"/>
        <end position="903"/>
    </location>
</feature>
<feature type="region of interest" description="Disordered" evidence="1">
    <location>
        <begin position="330"/>
        <end position="364"/>
    </location>
</feature>
<protein>
    <submittedName>
        <fullName evidence="2">Uncharacterized protein</fullName>
    </submittedName>
</protein>
<feature type="compositionally biased region" description="Polar residues" evidence="1">
    <location>
        <begin position="205"/>
        <end position="232"/>
    </location>
</feature>
<sequence>MQQPHNSHPTAHHGGADDGEAEDDLNFHDYIHAKHDDEKDGDESRSAFSSPRPVHSSAIAPNRHNNSATNSLQSQEVDNTVNQNRTHQNQQQVPSHHMDSPMHSSDLGQLYESTSHHYPPPDLVPPPTQDLFRTLMEELQAQAAIQRDQFLASTTRPDSTADTSDFSINNHHARSLPRFMMEPLDFLSANYESCLEPGIGAHAESNGNSSGNSCQESFDSMSQRGFSSSTTISMAPPSTLAPSSSSVSATSNMQSESILTTGPTGISSSKKRQMEDDSHMFGSNNGTTPPTISGSHEELSPPTQDLFRMLMEELETQAALQRDQALASTARSEVTGGAGMSSADFSFGNGNQQIQQHQQHHHHTRLPKFVMDPFDFLSPDYGSMQVDSHPNQHQQTEQPRHDVFMDSGSSEDRQDKSSSSNSVTLQTSGPSMLSSNQQSFSPPKQDLFKMLMEELETQAAFQRDKVLAETTGAATRVDPEEYVFNGQHLRPLPRFMFEPLDFLSSSYDSCFGGDMQGGDGSGSHQFVQPSLIGLDAMRTPTTAGNFAPQDDSSIQISRRGSQTNKYKTILPQRSKPLTTSTGGWTQVNGAGAGTTDSANPLKKRKLGTEEGTMSSESSSTPSLINRAPSPLGPGAREGQDFPISPPSMSELSISPANGAASAPSPEGSTEGAGAAAKRPWTPEDEALLLKLFAKRTPIKEIAQTLDRTVHSIRSRRQILTDPGFVKGKGHGVSRRCKQDPATSTKLPTYAQMAFLSLAWLPDLEGTLNDVATMVEKLFSRHLNRIPRTGHKNLQIWRAQISDALAHEKGQPRPRFESFGLKRGRQWVYRLTDFGKGIVEAMGGVDGICQDLLRCNELELAAAAASASSLGEDSSFGPGAVSRDSDGLIGGTGADAGIGKGEGYGYSYRPPDARKKPGKRSRISKKSIAQKKEEELNRAENQNDGSGGAANAIANAMEAMAAGLAKMMALEDEKAVMTAANAGNF</sequence>
<evidence type="ECO:0000313" key="3">
    <source>
        <dbReference type="Proteomes" id="UP000703661"/>
    </source>
</evidence>
<feature type="region of interest" description="Disordered" evidence="1">
    <location>
        <begin position="380"/>
        <end position="443"/>
    </location>
</feature>
<feature type="region of interest" description="Disordered" evidence="1">
    <location>
        <begin position="869"/>
        <end position="947"/>
    </location>
</feature>
<feature type="compositionally biased region" description="Low complexity" evidence="1">
    <location>
        <begin position="233"/>
        <end position="251"/>
    </location>
</feature>
<keyword evidence="3" id="KW-1185">Reference proteome</keyword>
<feature type="compositionally biased region" description="Basic residues" evidence="1">
    <location>
        <begin position="915"/>
        <end position="928"/>
    </location>
</feature>
<proteinExistence type="predicted"/>
<feature type="region of interest" description="Disordered" evidence="1">
    <location>
        <begin position="1"/>
        <end position="129"/>
    </location>
</feature>
<dbReference type="Proteomes" id="UP000703661">
    <property type="component" value="Unassembled WGS sequence"/>
</dbReference>